<evidence type="ECO:0000313" key="1">
    <source>
        <dbReference type="EMBL" id="PXF21927.1"/>
    </source>
</evidence>
<dbReference type="EMBL" id="PSPG01000004">
    <property type="protein sequence ID" value="PXF21927.1"/>
    <property type="molecule type" value="Genomic_DNA"/>
</dbReference>
<protein>
    <recommendedName>
        <fullName evidence="3">Zinc ribbon domain-containing protein</fullName>
    </recommendedName>
</protein>
<evidence type="ECO:0008006" key="3">
    <source>
        <dbReference type="Google" id="ProtNLM"/>
    </source>
</evidence>
<dbReference type="Proteomes" id="UP000248161">
    <property type="component" value="Unassembled WGS sequence"/>
</dbReference>
<accession>A0A2V3HS09</accession>
<comment type="caution">
    <text evidence="1">The sequence shown here is derived from an EMBL/GenBank/DDBJ whole genome shotgun (WGS) entry which is preliminary data.</text>
</comment>
<gene>
    <name evidence="1" type="ORF">CXX69_02135</name>
</gene>
<dbReference type="AlphaFoldDB" id="A0A2V3HS09"/>
<organism evidence="1 2">
    <name type="scientific">Candidatus Thalassarchaeum betae</name>
    <dbReference type="NCBI Taxonomy" id="2599289"/>
    <lineage>
        <taxon>Archaea</taxon>
        <taxon>Methanobacteriati</taxon>
        <taxon>Thermoplasmatota</taxon>
        <taxon>Candidatus Poseidoniia</taxon>
        <taxon>Candidatus Poseidoniales</taxon>
        <taxon>Candidatus Thalassarchaeaceae</taxon>
        <taxon>Candidatus Thalassarchaeum</taxon>
    </lineage>
</organism>
<reference evidence="1 2" key="1">
    <citation type="journal article" date="2015" name="Nat. Commun.">
        <title>Genomic and transcriptomic evidence for scavenging of diverse organic compounds by widespread deep-sea archaea.</title>
        <authorList>
            <person name="Li M."/>
            <person name="Baker B.J."/>
            <person name="Anantharaman K."/>
            <person name="Jain S."/>
            <person name="Breier J.A."/>
            <person name="Dick G.J."/>
        </authorList>
    </citation>
    <scope>NUCLEOTIDE SEQUENCE [LARGE SCALE GENOMIC DNA]</scope>
    <source>
        <strain evidence="1">Cayman_51_deep</strain>
    </source>
</reference>
<evidence type="ECO:0000313" key="2">
    <source>
        <dbReference type="Proteomes" id="UP000248161"/>
    </source>
</evidence>
<sequence length="110" mass="12495">MSDSDVIEQFQRWLQARLAISEEIVDPSERQRAALQVESAIQLAIQYRDVVDMTPENIAPPFVEREDSVRIISDDESIRSSGRQDAIICQKCDAEMTDDLEFCPACGEYP</sequence>
<name>A0A2V3HS09_9ARCH</name>
<proteinExistence type="predicted"/>